<dbReference type="Proteomes" id="UP000280586">
    <property type="component" value="Chromosome"/>
</dbReference>
<feature type="transmembrane region" description="Helical" evidence="3">
    <location>
        <begin position="112"/>
        <end position="139"/>
    </location>
</feature>
<gene>
    <name evidence="4" type="ORF">CP523_06945</name>
    <name evidence="5" type="ORF">NH397_15270</name>
</gene>
<dbReference type="InterPro" id="IPR003784">
    <property type="entry name" value="BioY"/>
</dbReference>
<keyword evidence="7" id="KW-1185">Reference proteome</keyword>
<keyword evidence="2" id="KW-1003">Cell membrane</keyword>
<feature type="transmembrane region" description="Helical" evidence="3">
    <location>
        <begin position="145"/>
        <end position="170"/>
    </location>
</feature>
<keyword evidence="3" id="KW-0812">Transmembrane</keyword>
<reference evidence="4 6" key="1">
    <citation type="submission" date="2017-09" db="EMBL/GenBank/DDBJ databases">
        <authorList>
            <person name="Thomas P."/>
            <person name="Seyboldt C."/>
        </authorList>
    </citation>
    <scope>NUCLEOTIDE SEQUENCE [LARGE SCALE GENOMIC DNA]</scope>
    <source>
        <strain evidence="4 6">DSM 7534</strain>
    </source>
</reference>
<dbReference type="EMBL" id="CP099799">
    <property type="protein sequence ID" value="USS00794.1"/>
    <property type="molecule type" value="Genomic_DNA"/>
</dbReference>
<keyword evidence="2 3" id="KW-0472">Membrane</keyword>
<comment type="similarity">
    <text evidence="1 2">Belongs to the BioY family.</text>
</comment>
<dbReference type="PANTHER" id="PTHR34295:SF1">
    <property type="entry name" value="BIOTIN TRANSPORTER BIOY"/>
    <property type="match status" value="1"/>
</dbReference>
<keyword evidence="2" id="KW-0813">Transport</keyword>
<name>A0A9N7JKT5_CLOSE</name>
<dbReference type="RefSeq" id="WP_066673647.1">
    <property type="nucleotide sequence ID" value="NZ_CABMIZ010000002.1"/>
</dbReference>
<feature type="transmembrane region" description="Helical" evidence="3">
    <location>
        <begin position="83"/>
        <end position="100"/>
    </location>
</feature>
<dbReference type="GO" id="GO:0005886">
    <property type="term" value="C:plasma membrane"/>
    <property type="evidence" value="ECO:0007669"/>
    <property type="project" value="UniProtKB-SubCell"/>
</dbReference>
<evidence type="ECO:0000256" key="1">
    <source>
        <dbReference type="ARBA" id="ARBA00010692"/>
    </source>
</evidence>
<evidence type="ECO:0000313" key="7">
    <source>
        <dbReference type="Proteomes" id="UP001055437"/>
    </source>
</evidence>
<accession>A0A9N7JKT5</accession>
<feature type="transmembrane region" description="Helical" evidence="3">
    <location>
        <begin position="54"/>
        <end position="71"/>
    </location>
</feature>
<feature type="transmembrane region" description="Helical" evidence="3">
    <location>
        <begin position="30"/>
        <end position="47"/>
    </location>
</feature>
<dbReference type="OrthoDB" id="9803495at2"/>
<dbReference type="PIRSF" id="PIRSF016661">
    <property type="entry name" value="BioY"/>
    <property type="match status" value="1"/>
</dbReference>
<dbReference type="Gene3D" id="1.10.1760.20">
    <property type="match status" value="1"/>
</dbReference>
<keyword evidence="3" id="KW-1133">Transmembrane helix</keyword>
<protein>
    <recommendedName>
        <fullName evidence="2">Biotin transporter</fullName>
    </recommendedName>
</protein>
<dbReference type="Proteomes" id="UP001055437">
    <property type="component" value="Chromosome"/>
</dbReference>
<dbReference type="KEGG" id="csep:CP523_06945"/>
<evidence type="ECO:0000313" key="4">
    <source>
        <dbReference type="EMBL" id="AYE34210.1"/>
    </source>
</evidence>
<feature type="transmembrane region" description="Helical" evidence="3">
    <location>
        <begin position="7"/>
        <end position="24"/>
    </location>
</feature>
<evidence type="ECO:0000313" key="6">
    <source>
        <dbReference type="Proteomes" id="UP000280586"/>
    </source>
</evidence>
<evidence type="ECO:0000256" key="2">
    <source>
        <dbReference type="PIRNR" id="PIRNR016661"/>
    </source>
</evidence>
<dbReference type="GO" id="GO:0015225">
    <property type="term" value="F:biotin transmembrane transporter activity"/>
    <property type="evidence" value="ECO:0007669"/>
    <property type="project" value="UniProtKB-UniRule"/>
</dbReference>
<dbReference type="AlphaFoldDB" id="A0A9N7JKT5"/>
<reference evidence="5" key="2">
    <citation type="submission" date="2022-06" db="EMBL/GenBank/DDBJ databases">
        <authorList>
            <person name="Holder M.E."/>
            <person name="Ajami N.J."/>
            <person name="Petrosino J.F."/>
        </authorList>
    </citation>
    <scope>NUCLEOTIDE SEQUENCE</scope>
    <source>
        <strain evidence="5">RMA 8861</strain>
    </source>
</reference>
<evidence type="ECO:0000256" key="3">
    <source>
        <dbReference type="SAM" id="Phobius"/>
    </source>
</evidence>
<dbReference type="GeneID" id="303560409"/>
<dbReference type="PANTHER" id="PTHR34295">
    <property type="entry name" value="BIOTIN TRANSPORTER BIOY"/>
    <property type="match status" value="1"/>
</dbReference>
<evidence type="ECO:0000313" key="5">
    <source>
        <dbReference type="EMBL" id="USS00794.1"/>
    </source>
</evidence>
<dbReference type="EMBL" id="CP023671">
    <property type="protein sequence ID" value="AYE34210.1"/>
    <property type="molecule type" value="Genomic_DNA"/>
</dbReference>
<comment type="subcellular location">
    <subcellularLocation>
        <location evidence="2">Cell membrane</location>
        <topology evidence="2">Multi-pass membrane protein</topology>
    </subcellularLocation>
</comment>
<sequence>MNLKTRDLVLVAMFAALTAIGAFITIPLPIVPFTLQYFFCALGAILLGAKRGMLAQVLYVGIGLIGVPVFTRGGGPQYIFQPTFGYLIGFIVAAYIIGYISQEMKDLNIKRIFMACLVGLGAIYLFGCIHMYVIFNFYLGQVMSLWKAISVGIIACLASDLLLTLIISIVGARVVPLLRKLGYAS</sequence>
<organism evidence="4 6">
    <name type="scientific">Clostridium septicum</name>
    <dbReference type="NCBI Taxonomy" id="1504"/>
    <lineage>
        <taxon>Bacteria</taxon>
        <taxon>Bacillati</taxon>
        <taxon>Bacillota</taxon>
        <taxon>Clostridia</taxon>
        <taxon>Eubacteriales</taxon>
        <taxon>Clostridiaceae</taxon>
        <taxon>Clostridium</taxon>
    </lineage>
</organism>
<dbReference type="Pfam" id="PF02632">
    <property type="entry name" value="BioY"/>
    <property type="match status" value="1"/>
</dbReference>
<proteinExistence type="inferred from homology"/>